<proteinExistence type="inferred from homology"/>
<dbReference type="GO" id="GO:0005524">
    <property type="term" value="F:ATP binding"/>
    <property type="evidence" value="ECO:0007669"/>
    <property type="project" value="UniProtKB-KW"/>
</dbReference>
<evidence type="ECO:0000256" key="4">
    <source>
        <dbReference type="ARBA" id="ARBA00012955"/>
    </source>
</evidence>
<dbReference type="HAMAP" id="MF_00235">
    <property type="entry name" value="Adenylate_kinase_Adk"/>
    <property type="match status" value="1"/>
</dbReference>
<evidence type="ECO:0000256" key="12">
    <source>
        <dbReference type="RuleBase" id="RU003330"/>
    </source>
</evidence>
<dbReference type="GO" id="GO:0004017">
    <property type="term" value="F:AMP kinase activity"/>
    <property type="evidence" value="ECO:0007669"/>
    <property type="project" value="UniProtKB-EC"/>
</dbReference>
<dbReference type="InterPro" id="IPR000850">
    <property type="entry name" value="Adenylat/UMP-CMP_kin"/>
</dbReference>
<dbReference type="SUPFAM" id="SSF52540">
    <property type="entry name" value="P-loop containing nucleoside triphosphate hydrolases"/>
    <property type="match status" value="1"/>
</dbReference>
<comment type="subunit">
    <text evidence="3">Monomer.</text>
</comment>
<evidence type="ECO:0000256" key="3">
    <source>
        <dbReference type="ARBA" id="ARBA00011245"/>
    </source>
</evidence>
<protein>
    <recommendedName>
        <fullName evidence="4">adenylate kinase</fullName>
        <ecNumber evidence="4">2.7.4.3</ecNumber>
    </recommendedName>
    <alternativeName>
        <fullName evidence="10">ATP:AMP phosphotransferase</fullName>
    </alternativeName>
    <alternativeName>
        <fullName evidence="11">Adenylate monophosphate kinase</fullName>
    </alternativeName>
</protein>
<dbReference type="EC" id="2.7.4.3" evidence="4"/>
<dbReference type="Proteomes" id="UP000005408">
    <property type="component" value="Unassembled WGS sequence"/>
</dbReference>
<dbReference type="GO" id="GO:0005737">
    <property type="term" value="C:cytoplasm"/>
    <property type="evidence" value="ECO:0007669"/>
    <property type="project" value="UniProtKB-SubCell"/>
</dbReference>
<dbReference type="EnsemblMetazoa" id="G24232.15">
    <property type="protein sequence ID" value="G24232.15:cds"/>
    <property type="gene ID" value="G24232"/>
</dbReference>
<evidence type="ECO:0000256" key="8">
    <source>
        <dbReference type="ARBA" id="ARBA00022777"/>
    </source>
</evidence>
<evidence type="ECO:0000256" key="9">
    <source>
        <dbReference type="ARBA" id="ARBA00022840"/>
    </source>
</evidence>
<keyword evidence="9" id="KW-0067">ATP-binding</keyword>
<keyword evidence="8 12" id="KW-0418">Kinase</keyword>
<evidence type="ECO:0000313" key="14">
    <source>
        <dbReference type="Proteomes" id="UP000005408"/>
    </source>
</evidence>
<comment type="function">
    <text evidence="1">Catalyzes the reversible transfer of the terminal phosphate group between ATP and AMP. Plays an important role in cellular energy homeostasis and in adenine nucleotide metabolism.</text>
</comment>
<comment type="similarity">
    <text evidence="12">Belongs to the adenylate kinase family.</text>
</comment>
<evidence type="ECO:0000256" key="10">
    <source>
        <dbReference type="ARBA" id="ARBA00031517"/>
    </source>
</evidence>
<keyword evidence="14" id="KW-1185">Reference proteome</keyword>
<dbReference type="AlphaFoldDB" id="A0A8W8KNA6"/>
<name>A0A8W8KNA6_MAGGI</name>
<reference evidence="13" key="1">
    <citation type="submission" date="2022-08" db="UniProtKB">
        <authorList>
            <consortium name="EnsemblMetazoa"/>
        </authorList>
    </citation>
    <scope>IDENTIFICATION</scope>
    <source>
        <strain evidence="13">05x7-T-G4-1.051#20</strain>
    </source>
</reference>
<evidence type="ECO:0000256" key="6">
    <source>
        <dbReference type="ARBA" id="ARBA00022679"/>
    </source>
</evidence>
<dbReference type="PANTHER" id="PTHR23359">
    <property type="entry name" value="NUCLEOTIDE KINASE"/>
    <property type="match status" value="1"/>
</dbReference>
<dbReference type="CDD" id="cd01428">
    <property type="entry name" value="ADK"/>
    <property type="match status" value="1"/>
</dbReference>
<evidence type="ECO:0000256" key="7">
    <source>
        <dbReference type="ARBA" id="ARBA00022741"/>
    </source>
</evidence>
<dbReference type="FunFam" id="3.40.50.300:FF:000315">
    <property type="entry name" value="Adenylate kinase 1"/>
    <property type="match status" value="1"/>
</dbReference>
<keyword evidence="5" id="KW-0963">Cytoplasm</keyword>
<keyword evidence="6 12" id="KW-0808">Transferase</keyword>
<sequence>MDTYSHGGIPNKSGRDPVLKDAKVLFIVGGPGSGKGTQCAKIVEKFGFCHLSSGDLLREEVASGSERGAKLKDVMARGELVSMDDVLQLMCDAMKKKISETKCFLIDGYPRELEQGTRFEKEIVPCVGVLYFDVSDETMTSRLLKRGETSGRVDDNEETIKKRLQTFHNQTKPVIDYYSQQDKVCKIPAEGSEKDIFAEVEKYVSSHKW</sequence>
<accession>A0A8W8KNA6</accession>
<evidence type="ECO:0000256" key="1">
    <source>
        <dbReference type="ARBA" id="ARBA00003053"/>
    </source>
</evidence>
<keyword evidence="7" id="KW-0547">Nucleotide-binding</keyword>
<dbReference type="InterPro" id="IPR027417">
    <property type="entry name" value="P-loop_NTPase"/>
</dbReference>
<evidence type="ECO:0000256" key="5">
    <source>
        <dbReference type="ARBA" id="ARBA00022490"/>
    </source>
</evidence>
<evidence type="ECO:0000256" key="11">
    <source>
        <dbReference type="ARBA" id="ARBA00078502"/>
    </source>
</evidence>
<evidence type="ECO:0000256" key="2">
    <source>
        <dbReference type="ARBA" id="ARBA00004496"/>
    </source>
</evidence>
<organism evidence="13 14">
    <name type="scientific">Magallana gigas</name>
    <name type="common">Pacific oyster</name>
    <name type="synonym">Crassostrea gigas</name>
    <dbReference type="NCBI Taxonomy" id="29159"/>
    <lineage>
        <taxon>Eukaryota</taxon>
        <taxon>Metazoa</taxon>
        <taxon>Spiralia</taxon>
        <taxon>Lophotrochozoa</taxon>
        <taxon>Mollusca</taxon>
        <taxon>Bivalvia</taxon>
        <taxon>Autobranchia</taxon>
        <taxon>Pteriomorphia</taxon>
        <taxon>Ostreida</taxon>
        <taxon>Ostreoidea</taxon>
        <taxon>Ostreidae</taxon>
        <taxon>Magallana</taxon>
    </lineage>
</organism>
<dbReference type="Pfam" id="PF00406">
    <property type="entry name" value="ADK"/>
    <property type="match status" value="1"/>
</dbReference>
<comment type="subcellular location">
    <subcellularLocation>
        <location evidence="2">Cytoplasm</location>
    </subcellularLocation>
</comment>
<dbReference type="PROSITE" id="PS00113">
    <property type="entry name" value="ADENYLATE_KINASE"/>
    <property type="match status" value="1"/>
</dbReference>
<evidence type="ECO:0000313" key="13">
    <source>
        <dbReference type="EnsemblMetazoa" id="G24232.15:cds"/>
    </source>
</evidence>
<dbReference type="InterPro" id="IPR033690">
    <property type="entry name" value="Adenylat_kinase_CS"/>
</dbReference>
<dbReference type="Gene3D" id="3.40.50.300">
    <property type="entry name" value="P-loop containing nucleotide triphosphate hydrolases"/>
    <property type="match status" value="1"/>
</dbReference>
<dbReference type="PRINTS" id="PR00094">
    <property type="entry name" value="ADENYLTKNASE"/>
</dbReference>